<evidence type="ECO:0000313" key="8">
    <source>
        <dbReference type="EMBL" id="REG11389.1"/>
    </source>
</evidence>
<dbReference type="CDD" id="cd01189">
    <property type="entry name" value="INT_ICEBs1_C_like"/>
    <property type="match status" value="1"/>
</dbReference>
<organism evidence="8 9">
    <name type="scientific">Pelolinea submarina</name>
    <dbReference type="NCBI Taxonomy" id="913107"/>
    <lineage>
        <taxon>Bacteria</taxon>
        <taxon>Bacillati</taxon>
        <taxon>Chloroflexota</taxon>
        <taxon>Anaerolineae</taxon>
        <taxon>Anaerolineales</taxon>
        <taxon>Anaerolineaceae</taxon>
        <taxon>Pelolinea</taxon>
    </lineage>
</organism>
<dbReference type="Gene3D" id="1.10.443.10">
    <property type="entry name" value="Intergrase catalytic core"/>
    <property type="match status" value="1"/>
</dbReference>
<dbReference type="SUPFAM" id="SSF56349">
    <property type="entry name" value="DNA breaking-rejoining enzymes"/>
    <property type="match status" value="1"/>
</dbReference>
<dbReference type="Pfam" id="PF00589">
    <property type="entry name" value="Phage_integrase"/>
    <property type="match status" value="1"/>
</dbReference>
<dbReference type="InterPro" id="IPR044068">
    <property type="entry name" value="CB"/>
</dbReference>
<proteinExistence type="inferred from homology"/>
<protein>
    <submittedName>
        <fullName evidence="8">Integrase</fullName>
    </submittedName>
</protein>
<keyword evidence="9" id="KW-1185">Reference proteome</keyword>
<sequence length="390" mass="44207">MAKSIRGRNEGSISKRPNGKWRAQLSLNGKRISFGSTSKEECQVWLRKMLNNLDRGMDYEGGKTNLKDYLALWLESNQTTLRPKTAYQYAQIIRLHIIPYLGEIILKDLRQSRVEQFYGELLKAGVGTRTIRLTHSVLHRALEKALGYGLILSNPAHGAALPRRNQTEMSVLDESQVSLFLVAAHSSQHEALYHLAVITGMRQAELLGLKWSDLQWISGTLHVRRQVQHVPGQGWSFIEPKTRAGRRAVELGEGSLQALRLHLERQELQKMIMGQRWKENNLIFPSSVGTPLNPSNLRMDFNRVLDHAGIPRVRFHDLRHTAASLMLNHGIPVIVVSKILGHSKPSVTLDIYGHLYHEMQTEAAQIMDRLVTPIEVDLLETASNPIHNIH</sequence>
<evidence type="ECO:0000313" key="9">
    <source>
        <dbReference type="Proteomes" id="UP000256388"/>
    </source>
</evidence>
<keyword evidence="2" id="KW-0229">DNA integration</keyword>
<dbReference type="InterPro" id="IPR004107">
    <property type="entry name" value="Integrase_SAM-like_N"/>
</dbReference>
<dbReference type="Gene3D" id="1.10.150.130">
    <property type="match status" value="1"/>
</dbReference>
<keyword evidence="3 5" id="KW-0238">DNA-binding</keyword>
<dbReference type="PROSITE" id="PS51900">
    <property type="entry name" value="CB"/>
    <property type="match status" value="1"/>
</dbReference>
<evidence type="ECO:0000256" key="3">
    <source>
        <dbReference type="ARBA" id="ARBA00023125"/>
    </source>
</evidence>
<evidence type="ECO:0000256" key="2">
    <source>
        <dbReference type="ARBA" id="ARBA00022908"/>
    </source>
</evidence>
<dbReference type="PANTHER" id="PTHR30349">
    <property type="entry name" value="PHAGE INTEGRASE-RELATED"/>
    <property type="match status" value="1"/>
</dbReference>
<evidence type="ECO:0000256" key="4">
    <source>
        <dbReference type="ARBA" id="ARBA00023172"/>
    </source>
</evidence>
<evidence type="ECO:0000256" key="5">
    <source>
        <dbReference type="PROSITE-ProRule" id="PRU01248"/>
    </source>
</evidence>
<dbReference type="Pfam" id="PF14659">
    <property type="entry name" value="Phage_int_SAM_3"/>
    <property type="match status" value="1"/>
</dbReference>
<feature type="domain" description="Core-binding (CB)" evidence="7">
    <location>
        <begin position="64"/>
        <end position="146"/>
    </location>
</feature>
<dbReference type="InterPro" id="IPR010998">
    <property type="entry name" value="Integrase_recombinase_N"/>
</dbReference>
<dbReference type="InterPro" id="IPR013762">
    <property type="entry name" value="Integrase-like_cat_sf"/>
</dbReference>
<comment type="caution">
    <text evidence="8">The sequence shown here is derived from an EMBL/GenBank/DDBJ whole genome shotgun (WGS) entry which is preliminary data.</text>
</comment>
<dbReference type="Proteomes" id="UP000256388">
    <property type="component" value="Unassembled WGS sequence"/>
</dbReference>
<keyword evidence="4" id="KW-0233">DNA recombination</keyword>
<comment type="similarity">
    <text evidence="1">Belongs to the 'phage' integrase family.</text>
</comment>
<dbReference type="AlphaFoldDB" id="A0A347ZRX2"/>
<dbReference type="GO" id="GO:0003677">
    <property type="term" value="F:DNA binding"/>
    <property type="evidence" value="ECO:0007669"/>
    <property type="project" value="UniProtKB-UniRule"/>
</dbReference>
<evidence type="ECO:0000259" key="6">
    <source>
        <dbReference type="PROSITE" id="PS51898"/>
    </source>
</evidence>
<dbReference type="PROSITE" id="PS51898">
    <property type="entry name" value="TYR_RECOMBINASE"/>
    <property type="match status" value="1"/>
</dbReference>
<accession>A0A347ZRX2</accession>
<name>A0A347ZRX2_9CHLR</name>
<evidence type="ECO:0000256" key="1">
    <source>
        <dbReference type="ARBA" id="ARBA00008857"/>
    </source>
</evidence>
<dbReference type="InterPro" id="IPR050090">
    <property type="entry name" value="Tyrosine_recombinase_XerCD"/>
</dbReference>
<dbReference type="InterPro" id="IPR011010">
    <property type="entry name" value="DNA_brk_join_enz"/>
</dbReference>
<dbReference type="InterPro" id="IPR002104">
    <property type="entry name" value="Integrase_catalytic"/>
</dbReference>
<dbReference type="EMBL" id="QUMS01000001">
    <property type="protein sequence ID" value="REG11389.1"/>
    <property type="molecule type" value="Genomic_DNA"/>
</dbReference>
<reference evidence="8 9" key="1">
    <citation type="submission" date="2018-08" db="EMBL/GenBank/DDBJ databases">
        <title>Genomic Encyclopedia of Type Strains, Phase IV (KMG-IV): sequencing the most valuable type-strain genomes for metagenomic binning, comparative biology and taxonomic classification.</title>
        <authorList>
            <person name="Goeker M."/>
        </authorList>
    </citation>
    <scope>NUCLEOTIDE SEQUENCE [LARGE SCALE GENOMIC DNA]</scope>
    <source>
        <strain evidence="8 9">DSM 23923</strain>
    </source>
</reference>
<feature type="domain" description="Tyr recombinase" evidence="6">
    <location>
        <begin position="167"/>
        <end position="365"/>
    </location>
</feature>
<dbReference type="GO" id="GO:0015074">
    <property type="term" value="P:DNA integration"/>
    <property type="evidence" value="ECO:0007669"/>
    <property type="project" value="UniProtKB-KW"/>
</dbReference>
<gene>
    <name evidence="8" type="ORF">DFR64_1270</name>
</gene>
<dbReference type="PANTHER" id="PTHR30349:SF41">
    <property type="entry name" value="INTEGRASE_RECOMBINASE PROTEIN MJ0367-RELATED"/>
    <property type="match status" value="1"/>
</dbReference>
<evidence type="ECO:0000259" key="7">
    <source>
        <dbReference type="PROSITE" id="PS51900"/>
    </source>
</evidence>
<dbReference type="GO" id="GO:0006310">
    <property type="term" value="P:DNA recombination"/>
    <property type="evidence" value="ECO:0007669"/>
    <property type="project" value="UniProtKB-KW"/>
</dbReference>